<proteinExistence type="predicted"/>
<dbReference type="GO" id="GO:0004222">
    <property type="term" value="F:metalloendopeptidase activity"/>
    <property type="evidence" value="ECO:0007669"/>
    <property type="project" value="InterPro"/>
</dbReference>
<gene>
    <name evidence="8" type="ORF">SAMN06272737_102260</name>
</gene>
<keyword evidence="6" id="KW-0812">Transmembrane</keyword>
<evidence type="ECO:0000256" key="3">
    <source>
        <dbReference type="ARBA" id="ARBA00022801"/>
    </source>
</evidence>
<keyword evidence="6" id="KW-0472">Membrane</keyword>
<organism evidence="8 9">
    <name type="scientific">Blastococcus mobilis</name>
    <dbReference type="NCBI Taxonomy" id="1938746"/>
    <lineage>
        <taxon>Bacteria</taxon>
        <taxon>Bacillati</taxon>
        <taxon>Actinomycetota</taxon>
        <taxon>Actinomycetes</taxon>
        <taxon>Geodermatophilales</taxon>
        <taxon>Geodermatophilaceae</taxon>
        <taxon>Blastococcus</taxon>
    </lineage>
</organism>
<evidence type="ECO:0000256" key="6">
    <source>
        <dbReference type="SAM" id="Phobius"/>
    </source>
</evidence>
<dbReference type="AlphaFoldDB" id="A0A238V9Y5"/>
<keyword evidence="6" id="KW-1133">Transmembrane helix</keyword>
<evidence type="ECO:0000313" key="9">
    <source>
        <dbReference type="Proteomes" id="UP000198403"/>
    </source>
</evidence>
<dbReference type="Gene3D" id="3.40.390.10">
    <property type="entry name" value="Collagenase (Catalytic Domain)"/>
    <property type="match status" value="1"/>
</dbReference>
<dbReference type="Pfam" id="PF00413">
    <property type="entry name" value="Peptidase_M10"/>
    <property type="match status" value="1"/>
</dbReference>
<keyword evidence="3" id="KW-0378">Hydrolase</keyword>
<feature type="transmembrane region" description="Helical" evidence="6">
    <location>
        <begin position="57"/>
        <end position="76"/>
    </location>
</feature>
<dbReference type="InterPro" id="IPR001818">
    <property type="entry name" value="Pept_M10_metallopeptidase"/>
</dbReference>
<feature type="region of interest" description="Disordered" evidence="5">
    <location>
        <begin position="1"/>
        <end position="23"/>
    </location>
</feature>
<feature type="domain" description="Peptidase M10 metallopeptidase" evidence="7">
    <location>
        <begin position="233"/>
        <end position="292"/>
    </location>
</feature>
<evidence type="ECO:0000256" key="4">
    <source>
        <dbReference type="ARBA" id="ARBA00022833"/>
    </source>
</evidence>
<dbReference type="Proteomes" id="UP000198403">
    <property type="component" value="Unassembled WGS sequence"/>
</dbReference>
<evidence type="ECO:0000313" key="8">
    <source>
        <dbReference type="EMBL" id="SNR31001.1"/>
    </source>
</evidence>
<sequence>MDGHGYDGSGPLRASATGRIPQWVRDEAAGRPVESSSGRAWSPPPASAIRRRPRVRGVLMALVAVALTAGAAVLVAPDFRVGAPWAAGPGSRHPTPGVGAADEPLGAPGPAPVADGSYAFVALQRDGSGPVAYDPCRPIHYVVRPDNAPVGGEQILHDAVDRLSAVTGLQFVHDGATDEPPSRDREPFQPERYGDRWAPVLITWETEQENPDFVTDVAGEAGSQWMSLPGGPQVYVTGAVALDAAEFAHMLTVSGGAAVARAVILHELGHLVGLDHVSDAGQLMFPTTSHALDYSDGDLTGLVELGQGDCVPGL</sequence>
<evidence type="ECO:0000256" key="5">
    <source>
        <dbReference type="SAM" id="MobiDB-lite"/>
    </source>
</evidence>
<feature type="region of interest" description="Disordered" evidence="5">
    <location>
        <begin position="28"/>
        <end position="47"/>
    </location>
</feature>
<evidence type="ECO:0000259" key="7">
    <source>
        <dbReference type="Pfam" id="PF00413"/>
    </source>
</evidence>
<dbReference type="GO" id="GO:0031012">
    <property type="term" value="C:extracellular matrix"/>
    <property type="evidence" value="ECO:0007669"/>
    <property type="project" value="InterPro"/>
</dbReference>
<dbReference type="GO" id="GO:0006508">
    <property type="term" value="P:proteolysis"/>
    <property type="evidence" value="ECO:0007669"/>
    <property type="project" value="UniProtKB-KW"/>
</dbReference>
<dbReference type="RefSeq" id="WP_089335101.1">
    <property type="nucleotide sequence ID" value="NZ_FZNO01000002.1"/>
</dbReference>
<name>A0A238V9Y5_9ACTN</name>
<dbReference type="GO" id="GO:0008270">
    <property type="term" value="F:zinc ion binding"/>
    <property type="evidence" value="ECO:0007669"/>
    <property type="project" value="InterPro"/>
</dbReference>
<evidence type="ECO:0000256" key="1">
    <source>
        <dbReference type="ARBA" id="ARBA00022670"/>
    </source>
</evidence>
<keyword evidence="1" id="KW-0645">Protease</keyword>
<keyword evidence="9" id="KW-1185">Reference proteome</keyword>
<keyword evidence="4" id="KW-0862">Zinc</keyword>
<accession>A0A238V9Y5</accession>
<keyword evidence="2" id="KW-0479">Metal-binding</keyword>
<dbReference type="OrthoDB" id="4297752at2"/>
<reference evidence="8 9" key="1">
    <citation type="submission" date="2017-06" db="EMBL/GenBank/DDBJ databases">
        <authorList>
            <person name="Kim H.J."/>
            <person name="Triplett B.A."/>
        </authorList>
    </citation>
    <scope>NUCLEOTIDE SEQUENCE [LARGE SCALE GENOMIC DNA]</scope>
    <source>
        <strain evidence="8 9">DSM 44272</strain>
    </source>
</reference>
<dbReference type="EMBL" id="FZNO01000002">
    <property type="protein sequence ID" value="SNR31001.1"/>
    <property type="molecule type" value="Genomic_DNA"/>
</dbReference>
<protein>
    <submittedName>
        <fullName evidence="8">Matrixin</fullName>
    </submittedName>
</protein>
<dbReference type="InterPro" id="IPR024079">
    <property type="entry name" value="MetalloPept_cat_dom_sf"/>
</dbReference>
<dbReference type="SUPFAM" id="SSF55486">
    <property type="entry name" value="Metalloproteases ('zincins'), catalytic domain"/>
    <property type="match status" value="1"/>
</dbReference>
<evidence type="ECO:0000256" key="2">
    <source>
        <dbReference type="ARBA" id="ARBA00022723"/>
    </source>
</evidence>